<gene>
    <name evidence="3" type="ORF">MNBD_DELTA01-1553</name>
</gene>
<dbReference type="InterPro" id="IPR029467">
    <property type="entry name" value="Cyt_c7-like"/>
</dbReference>
<accession>A0A3B0R7L5</accession>
<dbReference type="EMBL" id="UOEA01000052">
    <property type="protein sequence ID" value="VAV83848.1"/>
    <property type="molecule type" value="Genomic_DNA"/>
</dbReference>
<sequence>MKLPRLVLLLSVLFIALSAFTAPIVSEVRAEDDSEFRTEFIFNHQNMRFKWQEFLVKQNGDIIRDEIKKLIKEAEAEDVEFRQKMFLLDIASAMAKMNVEWNKGNRNLLDKIDVMQAEEVLKANKRQAVLDKVITTEKTPGNFVLNVHKQEMIDAKINPVLYPHWVHRMFFRCKVCHEDLEIMKRGANKLSQAQIEEGKTCGACHNGTVSFDAKLKENCVKCHMYNTPKGDSYVNLSRFDAKEFSDIALKLGTTINVDNIPEEGLPKDKFGDINWVKMDELQIIAPLNSIGMRDDDEGVRDTDILFDVPYAFMKDVKFSHKIHSSWIKCSLCHDRIFKKELGANKVTMVDMKEGRSCGTCHGRVAFKVANCKRCHNYDQSKPIKGILERPKPPAEPEATEETKE</sequence>
<protein>
    <recommendedName>
        <fullName evidence="2">Cytochrome c7-like domain-containing protein</fullName>
    </recommendedName>
</protein>
<evidence type="ECO:0000256" key="1">
    <source>
        <dbReference type="SAM" id="MobiDB-lite"/>
    </source>
</evidence>
<name>A0A3B0R7L5_9ZZZZ</name>
<reference evidence="3" key="1">
    <citation type="submission" date="2018-06" db="EMBL/GenBank/DDBJ databases">
        <authorList>
            <person name="Zhirakovskaya E."/>
        </authorList>
    </citation>
    <scope>NUCLEOTIDE SEQUENCE</scope>
</reference>
<dbReference type="PANTHER" id="PTHR39425:SF1">
    <property type="entry name" value="CYTOCHROME C7-LIKE DOMAIN-CONTAINING PROTEIN"/>
    <property type="match status" value="1"/>
</dbReference>
<dbReference type="NCBIfam" id="TIGR04257">
    <property type="entry name" value="nanowire_3heme"/>
    <property type="match status" value="2"/>
</dbReference>
<feature type="compositionally biased region" description="Basic and acidic residues" evidence="1">
    <location>
        <begin position="386"/>
        <end position="404"/>
    </location>
</feature>
<dbReference type="Gene3D" id="3.90.10.10">
    <property type="entry name" value="Cytochrome C3"/>
    <property type="match status" value="2"/>
</dbReference>
<dbReference type="CDD" id="cd08168">
    <property type="entry name" value="Cytochrom_C3"/>
    <property type="match status" value="1"/>
</dbReference>
<feature type="domain" description="Cytochrome c7-like" evidence="2">
    <location>
        <begin position="316"/>
        <end position="376"/>
    </location>
</feature>
<dbReference type="InterPro" id="IPR036280">
    <property type="entry name" value="Multihaem_cyt_sf"/>
</dbReference>
<evidence type="ECO:0000313" key="3">
    <source>
        <dbReference type="EMBL" id="VAV83848.1"/>
    </source>
</evidence>
<dbReference type="PANTHER" id="PTHR39425">
    <property type="entry name" value="LIPOPROTEIN CYTOCHROME C"/>
    <property type="match status" value="1"/>
</dbReference>
<proteinExistence type="predicted"/>
<dbReference type="SUPFAM" id="SSF48695">
    <property type="entry name" value="Multiheme cytochromes"/>
    <property type="match status" value="2"/>
</dbReference>
<feature type="domain" description="Cytochrome c7-like" evidence="2">
    <location>
        <begin position="161"/>
        <end position="223"/>
    </location>
</feature>
<organism evidence="3">
    <name type="scientific">hydrothermal vent metagenome</name>
    <dbReference type="NCBI Taxonomy" id="652676"/>
    <lineage>
        <taxon>unclassified sequences</taxon>
        <taxon>metagenomes</taxon>
        <taxon>ecological metagenomes</taxon>
    </lineage>
</organism>
<dbReference type="AlphaFoldDB" id="A0A3B0R7L5"/>
<feature type="region of interest" description="Disordered" evidence="1">
    <location>
        <begin position="383"/>
        <end position="404"/>
    </location>
</feature>
<dbReference type="Pfam" id="PF14522">
    <property type="entry name" value="Cytochrome_C7"/>
    <property type="match status" value="2"/>
</dbReference>
<dbReference type="InterPro" id="IPR026352">
    <property type="entry name" value="Nanowire_3heme"/>
</dbReference>
<evidence type="ECO:0000259" key="2">
    <source>
        <dbReference type="Pfam" id="PF14522"/>
    </source>
</evidence>